<dbReference type="InterPro" id="IPR012910">
    <property type="entry name" value="Plug_dom"/>
</dbReference>
<evidence type="ECO:0000256" key="5">
    <source>
        <dbReference type="ARBA" id="ARBA00022729"/>
    </source>
</evidence>
<comment type="subcellular location">
    <subcellularLocation>
        <location evidence="1 10">Cell outer membrane</location>
        <topology evidence="1 10">Multi-pass membrane protein</topology>
    </subcellularLocation>
</comment>
<dbReference type="InterPro" id="IPR036942">
    <property type="entry name" value="Beta-barrel_TonB_sf"/>
</dbReference>
<dbReference type="GO" id="GO:0044718">
    <property type="term" value="P:siderophore transmembrane transport"/>
    <property type="evidence" value="ECO:0007669"/>
    <property type="project" value="TreeGrafter"/>
</dbReference>
<dbReference type="Gene3D" id="2.40.170.20">
    <property type="entry name" value="TonB-dependent receptor, beta-barrel domain"/>
    <property type="match status" value="1"/>
</dbReference>
<evidence type="ECO:0000259" key="12">
    <source>
        <dbReference type="Pfam" id="PF00593"/>
    </source>
</evidence>
<evidence type="ECO:0000256" key="3">
    <source>
        <dbReference type="ARBA" id="ARBA00022452"/>
    </source>
</evidence>
<feature type="domain" description="TonB-dependent receptor plug" evidence="13">
    <location>
        <begin position="65"/>
        <end position="168"/>
    </location>
</feature>
<gene>
    <name evidence="14" type="ORF">BE21_01380</name>
</gene>
<sequence length="727" mass="76338">MGVAALVGGAASGAGAQPAGGPPSRAAISIQGTDALAQMSLEELLNVQVVTASGGEAEDRSIAAANLVVIGKEEIRTRGWRSLAEVLANTPGLYVIEDLVLPSVGVRGVTGGLRAGSRIVKVMINGHSVIFQPDLTALLGPEYIPIECVERVEIAKGPLSALYGANAFLATVNVITRDARGGASGAEVSARGNWISEQPGYGGTLLAQQAAGGVGVLAAYGFDRTDRSGLRIERTFPGQRPELPAYAPLFADESRDDIAAPSSFYAQLSVEAGALGSLKVQGGVQRLDSMGEFQLNSALTHASRHSLQNAWASVHHDKAWTPRLATQLSAGVSRGAPTREEELFLTGVRATSFRRNFASTTLQMGARVDASLSEAITVSGGADSIVDLADVLYYTEIYRAEVGGHASGDEVDLVSGADLRAAMLSTSGAFAQLQVSRPPWLEGLHLSANVRLDKPNHWDAQASWRASAAYRWHDNLVTKLIVGRSYQAPSAVLLYGLTGFGRSNNVIGSETLPSAPPLQPQAVRSAEVVVSGGLSMFLFEAAAYVQEIKDRIEFTSHGANFVGRNEGDEVHAGAELSLRLAHERIAPYVSVAANGRVAHAEQGEELVYEMDTELPLVPFVFALGGLDVRIPEAHVNINVHAKLVSARGAAQGNVLLNDSAPYALPGYATFDATISSVRADLLGDGSETGASVSVKNLLDNRRSEPGFGGFDVPVVGRSVAVNVTHAF</sequence>
<dbReference type="Pfam" id="PF00593">
    <property type="entry name" value="TonB_dep_Rec_b-barrel"/>
    <property type="match status" value="1"/>
</dbReference>
<evidence type="ECO:0000256" key="8">
    <source>
        <dbReference type="ARBA" id="ARBA00023170"/>
    </source>
</evidence>
<dbReference type="InterPro" id="IPR037066">
    <property type="entry name" value="Plug_dom_sf"/>
</dbReference>
<keyword evidence="9 10" id="KW-0998">Cell outer membrane</keyword>
<keyword evidence="7 10" id="KW-0472">Membrane</keyword>
<dbReference type="Gene3D" id="2.170.130.10">
    <property type="entry name" value="TonB-dependent receptor, plug domain"/>
    <property type="match status" value="1"/>
</dbReference>
<accession>A0A150TYS3</accession>
<evidence type="ECO:0000259" key="13">
    <source>
        <dbReference type="Pfam" id="PF07715"/>
    </source>
</evidence>
<dbReference type="Pfam" id="PF07715">
    <property type="entry name" value="Plug"/>
    <property type="match status" value="1"/>
</dbReference>
<evidence type="ECO:0000256" key="10">
    <source>
        <dbReference type="PROSITE-ProRule" id="PRU01360"/>
    </source>
</evidence>
<reference evidence="14 15" key="1">
    <citation type="submission" date="2014-02" db="EMBL/GenBank/DDBJ databases">
        <title>The small core and large imbalanced accessory genome model reveals a collaborative survival strategy of Sorangium cellulosum strains in nature.</title>
        <authorList>
            <person name="Han K."/>
            <person name="Peng R."/>
            <person name="Blom J."/>
            <person name="Li Y.-Z."/>
        </authorList>
    </citation>
    <scope>NUCLEOTIDE SEQUENCE [LARGE SCALE GENOMIC DNA]</scope>
    <source>
        <strain evidence="14 15">So0007-03</strain>
    </source>
</reference>
<dbReference type="InterPro" id="IPR039426">
    <property type="entry name" value="TonB-dep_rcpt-like"/>
</dbReference>
<keyword evidence="4 10" id="KW-0812">Transmembrane</keyword>
<dbReference type="Proteomes" id="UP000075502">
    <property type="component" value="Unassembled WGS sequence"/>
</dbReference>
<name>A0A150TYS3_SORCE</name>
<dbReference type="SUPFAM" id="SSF56935">
    <property type="entry name" value="Porins"/>
    <property type="match status" value="1"/>
</dbReference>
<comment type="caution">
    <text evidence="14">The sequence shown here is derived from an EMBL/GenBank/DDBJ whole genome shotgun (WGS) entry which is preliminary data.</text>
</comment>
<evidence type="ECO:0000256" key="2">
    <source>
        <dbReference type="ARBA" id="ARBA00022448"/>
    </source>
</evidence>
<dbReference type="InterPro" id="IPR000531">
    <property type="entry name" value="Beta-barrel_TonB"/>
</dbReference>
<keyword evidence="6 11" id="KW-0798">TonB box</keyword>
<dbReference type="GO" id="GO:0009279">
    <property type="term" value="C:cell outer membrane"/>
    <property type="evidence" value="ECO:0007669"/>
    <property type="project" value="UniProtKB-SubCell"/>
</dbReference>
<proteinExistence type="inferred from homology"/>
<keyword evidence="3 10" id="KW-1134">Transmembrane beta strand</keyword>
<dbReference type="PROSITE" id="PS52016">
    <property type="entry name" value="TONB_DEPENDENT_REC_3"/>
    <property type="match status" value="1"/>
</dbReference>
<keyword evidence="8" id="KW-0675">Receptor</keyword>
<evidence type="ECO:0000313" key="14">
    <source>
        <dbReference type="EMBL" id="KYG09843.1"/>
    </source>
</evidence>
<keyword evidence="5" id="KW-0732">Signal</keyword>
<evidence type="ECO:0000256" key="1">
    <source>
        <dbReference type="ARBA" id="ARBA00004571"/>
    </source>
</evidence>
<dbReference type="EMBL" id="JEME01000548">
    <property type="protein sequence ID" value="KYG09843.1"/>
    <property type="molecule type" value="Genomic_DNA"/>
</dbReference>
<evidence type="ECO:0008006" key="16">
    <source>
        <dbReference type="Google" id="ProtNLM"/>
    </source>
</evidence>
<organism evidence="14 15">
    <name type="scientific">Sorangium cellulosum</name>
    <name type="common">Polyangium cellulosum</name>
    <dbReference type="NCBI Taxonomy" id="56"/>
    <lineage>
        <taxon>Bacteria</taxon>
        <taxon>Pseudomonadati</taxon>
        <taxon>Myxococcota</taxon>
        <taxon>Polyangia</taxon>
        <taxon>Polyangiales</taxon>
        <taxon>Polyangiaceae</taxon>
        <taxon>Sorangium</taxon>
    </lineage>
</organism>
<evidence type="ECO:0000256" key="6">
    <source>
        <dbReference type="ARBA" id="ARBA00023077"/>
    </source>
</evidence>
<evidence type="ECO:0000256" key="7">
    <source>
        <dbReference type="ARBA" id="ARBA00023136"/>
    </source>
</evidence>
<dbReference type="GO" id="GO:0015344">
    <property type="term" value="F:siderophore uptake transmembrane transporter activity"/>
    <property type="evidence" value="ECO:0007669"/>
    <property type="project" value="TreeGrafter"/>
</dbReference>
<keyword evidence="2 10" id="KW-0813">Transport</keyword>
<evidence type="ECO:0000256" key="9">
    <source>
        <dbReference type="ARBA" id="ARBA00023237"/>
    </source>
</evidence>
<comment type="similarity">
    <text evidence="10 11">Belongs to the TonB-dependent receptor family.</text>
</comment>
<feature type="domain" description="TonB-dependent receptor-like beta-barrel" evidence="12">
    <location>
        <begin position="319"/>
        <end position="676"/>
    </location>
</feature>
<dbReference type="PANTHER" id="PTHR30069">
    <property type="entry name" value="TONB-DEPENDENT OUTER MEMBRANE RECEPTOR"/>
    <property type="match status" value="1"/>
</dbReference>
<evidence type="ECO:0000256" key="4">
    <source>
        <dbReference type="ARBA" id="ARBA00022692"/>
    </source>
</evidence>
<protein>
    <recommendedName>
        <fullName evidence="16">TonB-dependent receptor</fullName>
    </recommendedName>
</protein>
<dbReference type="AlphaFoldDB" id="A0A150TYS3"/>
<evidence type="ECO:0000256" key="11">
    <source>
        <dbReference type="RuleBase" id="RU003357"/>
    </source>
</evidence>
<dbReference type="PANTHER" id="PTHR30069:SF29">
    <property type="entry name" value="HEMOGLOBIN AND HEMOGLOBIN-HAPTOGLOBIN-BINDING PROTEIN 1-RELATED"/>
    <property type="match status" value="1"/>
</dbReference>
<evidence type="ECO:0000313" key="15">
    <source>
        <dbReference type="Proteomes" id="UP000075502"/>
    </source>
</evidence>